<reference evidence="1" key="1">
    <citation type="submission" date="2023-04" db="EMBL/GenBank/DDBJ databases">
        <title>Draft Genome sequencing of Naganishia species isolated from polar environments using Oxford Nanopore Technology.</title>
        <authorList>
            <person name="Leo P."/>
            <person name="Venkateswaran K."/>
        </authorList>
    </citation>
    <scope>NUCLEOTIDE SEQUENCE</scope>
    <source>
        <strain evidence="1">MNA-CCFEE 5262</strain>
    </source>
</reference>
<proteinExistence type="predicted"/>
<sequence length="159" mass="17606">MTTNFSEDNNLVGTLNIYYGETYETAWGHWDTIDRTVKDMAKALNAKVASPIRSSSAVAGKINFGRPAGVRFCWKTPRLDVDTDLLIIFDTVWFAATCQCDLKRKDDGTVVAYYPKNKTSKGEKSKVRFKTALAEGGLLDGSVGEAWVKPSLRQAESDN</sequence>
<evidence type="ECO:0000313" key="2">
    <source>
        <dbReference type="Proteomes" id="UP001230649"/>
    </source>
</evidence>
<gene>
    <name evidence="1" type="ORF">QFC20_007384</name>
</gene>
<name>A0ACC2V069_9TREE</name>
<organism evidence="1 2">
    <name type="scientific">Naganishia adeliensis</name>
    <dbReference type="NCBI Taxonomy" id="92952"/>
    <lineage>
        <taxon>Eukaryota</taxon>
        <taxon>Fungi</taxon>
        <taxon>Dikarya</taxon>
        <taxon>Basidiomycota</taxon>
        <taxon>Agaricomycotina</taxon>
        <taxon>Tremellomycetes</taxon>
        <taxon>Filobasidiales</taxon>
        <taxon>Filobasidiaceae</taxon>
        <taxon>Naganishia</taxon>
    </lineage>
</organism>
<comment type="caution">
    <text evidence="1">The sequence shown here is derived from an EMBL/GenBank/DDBJ whole genome shotgun (WGS) entry which is preliminary data.</text>
</comment>
<evidence type="ECO:0000313" key="1">
    <source>
        <dbReference type="EMBL" id="KAJ9092397.1"/>
    </source>
</evidence>
<keyword evidence="2" id="KW-1185">Reference proteome</keyword>
<dbReference type="Proteomes" id="UP001230649">
    <property type="component" value="Unassembled WGS sequence"/>
</dbReference>
<protein>
    <submittedName>
        <fullName evidence="1">Uncharacterized protein</fullName>
    </submittedName>
</protein>
<dbReference type="EMBL" id="JASBWS010000176">
    <property type="protein sequence ID" value="KAJ9092397.1"/>
    <property type="molecule type" value="Genomic_DNA"/>
</dbReference>
<accession>A0ACC2V069</accession>